<dbReference type="EMBL" id="POTX01000162">
    <property type="protein sequence ID" value="PZF91706.1"/>
    <property type="molecule type" value="Genomic_DNA"/>
</dbReference>
<keyword evidence="5" id="KW-1185">Reference proteome</keyword>
<comment type="caution">
    <text evidence="4">The sequence shown here is derived from an EMBL/GenBank/DDBJ whole genome shotgun (WGS) entry which is preliminary data.</text>
</comment>
<keyword evidence="1" id="KW-0645">Protease</keyword>
<dbReference type="RefSeq" id="WP_111245005.1">
    <property type="nucleotide sequence ID" value="NZ_AP023358.1"/>
</dbReference>
<dbReference type="SUPFAM" id="SSF50494">
    <property type="entry name" value="Trypsin-like serine proteases"/>
    <property type="match status" value="1"/>
</dbReference>
<dbReference type="InterPro" id="IPR009003">
    <property type="entry name" value="Peptidase_S1_PA"/>
</dbReference>
<dbReference type="Proteomes" id="UP000248627">
    <property type="component" value="Unassembled WGS sequence"/>
</dbReference>
<evidence type="ECO:0000313" key="5">
    <source>
        <dbReference type="Proteomes" id="UP000248627"/>
    </source>
</evidence>
<dbReference type="GO" id="GO:0006508">
    <property type="term" value="P:proteolysis"/>
    <property type="evidence" value="ECO:0007669"/>
    <property type="project" value="UniProtKB-KW"/>
</dbReference>
<evidence type="ECO:0000256" key="2">
    <source>
        <dbReference type="ARBA" id="ARBA00022801"/>
    </source>
</evidence>
<dbReference type="AlphaFoldDB" id="A0A2W2D373"/>
<dbReference type="PANTHER" id="PTHR43343">
    <property type="entry name" value="PEPTIDASE S12"/>
    <property type="match status" value="1"/>
</dbReference>
<organism evidence="4 5">
    <name type="scientific">Micromonospora endophytica</name>
    <dbReference type="NCBI Taxonomy" id="515350"/>
    <lineage>
        <taxon>Bacteria</taxon>
        <taxon>Bacillati</taxon>
        <taxon>Actinomycetota</taxon>
        <taxon>Actinomycetes</taxon>
        <taxon>Micromonosporales</taxon>
        <taxon>Micromonosporaceae</taxon>
        <taxon>Micromonospora</taxon>
    </lineage>
</organism>
<dbReference type="InterPro" id="IPR001940">
    <property type="entry name" value="Peptidase_S1C"/>
</dbReference>
<feature type="compositionally biased region" description="Pro residues" evidence="3">
    <location>
        <begin position="42"/>
        <end position="52"/>
    </location>
</feature>
<dbReference type="Pfam" id="PF13365">
    <property type="entry name" value="Trypsin_2"/>
    <property type="match status" value="1"/>
</dbReference>
<evidence type="ECO:0000313" key="4">
    <source>
        <dbReference type="EMBL" id="PZF91706.1"/>
    </source>
</evidence>
<dbReference type="InterPro" id="IPR051201">
    <property type="entry name" value="Chloro_Bact_Ser_Proteases"/>
</dbReference>
<feature type="region of interest" description="Disordered" evidence="3">
    <location>
        <begin position="1"/>
        <end position="67"/>
    </location>
</feature>
<evidence type="ECO:0000256" key="3">
    <source>
        <dbReference type="SAM" id="MobiDB-lite"/>
    </source>
</evidence>
<dbReference type="OrthoDB" id="9788136at2"/>
<evidence type="ECO:0000256" key="1">
    <source>
        <dbReference type="ARBA" id="ARBA00022670"/>
    </source>
</evidence>
<dbReference type="PRINTS" id="PR00834">
    <property type="entry name" value="PROTEASES2C"/>
</dbReference>
<protein>
    <submittedName>
        <fullName evidence="4">Peptidase S1</fullName>
    </submittedName>
</protein>
<keyword evidence="2" id="KW-0378">Hydrolase</keyword>
<name>A0A2W2D373_9ACTN</name>
<proteinExistence type="predicted"/>
<gene>
    <name evidence="4" type="ORF">C1I93_20945</name>
</gene>
<feature type="region of interest" description="Disordered" evidence="3">
    <location>
        <begin position="251"/>
        <end position="271"/>
    </location>
</feature>
<dbReference type="Gene3D" id="2.40.10.120">
    <property type="match status" value="1"/>
</dbReference>
<reference evidence="4 5" key="1">
    <citation type="submission" date="2018-01" db="EMBL/GenBank/DDBJ databases">
        <title>Draft genome sequence of Jishengella endophytica.</title>
        <authorList>
            <person name="Sahin N."/>
            <person name="Ay H."/>
            <person name="Saygin H."/>
        </authorList>
    </citation>
    <scope>NUCLEOTIDE SEQUENCE [LARGE SCALE GENOMIC DNA]</scope>
    <source>
        <strain evidence="4 5">DSM 45430</strain>
    </source>
</reference>
<dbReference type="GO" id="GO:0004252">
    <property type="term" value="F:serine-type endopeptidase activity"/>
    <property type="evidence" value="ECO:0007669"/>
    <property type="project" value="InterPro"/>
</dbReference>
<accession>A0A2W2D373</accession>
<feature type="compositionally biased region" description="Polar residues" evidence="3">
    <location>
        <begin position="257"/>
        <end position="267"/>
    </location>
</feature>
<sequence length="318" mass="30798">MPSTIPGLGEPRGPQFVSPALVPDGTQADPYGTPPGSYGGPPGVPVDHPPTGPDDVSGSQVAAQRDGQGARWPRLLLAGLTLVAVSAGSGGVAGHLAARADAPESVAGAPPAAGPPATGGDLVAAADLVLAGVVSVQVSGGGRGASGSGFLLDDRGHVVTNNHVVAGGGTITVVGQDGRRLTARLIGRDPGTDIAVLRIDPGNGLRPLPLAASGQTLVGEPVLAVGSPLGLSGTVTAGIVSALDRPVRLGGGARQPAVQTDASINPGNSGGPLVNGRGEVVGVNTAIATLEGGGNIGIGFAIPIERAAQVAQRLIARG</sequence>
<dbReference type="PANTHER" id="PTHR43343:SF3">
    <property type="entry name" value="PROTEASE DO-LIKE 8, CHLOROPLASTIC"/>
    <property type="match status" value="1"/>
</dbReference>